<keyword evidence="2" id="KW-1185">Reference proteome</keyword>
<name>A0A934PXR9_9SPHI</name>
<organism evidence="1 2">
    <name type="scientific">Mucilaginibacter segetis</name>
    <dbReference type="NCBI Taxonomy" id="2793071"/>
    <lineage>
        <taxon>Bacteria</taxon>
        <taxon>Pseudomonadati</taxon>
        <taxon>Bacteroidota</taxon>
        <taxon>Sphingobacteriia</taxon>
        <taxon>Sphingobacteriales</taxon>
        <taxon>Sphingobacteriaceae</taxon>
        <taxon>Mucilaginibacter</taxon>
    </lineage>
</organism>
<proteinExistence type="predicted"/>
<dbReference type="Proteomes" id="UP000613193">
    <property type="component" value="Unassembled WGS sequence"/>
</dbReference>
<evidence type="ECO:0000313" key="2">
    <source>
        <dbReference type="Proteomes" id="UP000613193"/>
    </source>
</evidence>
<evidence type="ECO:0000313" key="1">
    <source>
        <dbReference type="EMBL" id="MBK0380968.1"/>
    </source>
</evidence>
<dbReference type="EMBL" id="JAEHFW010000003">
    <property type="protein sequence ID" value="MBK0380968.1"/>
    <property type="molecule type" value="Genomic_DNA"/>
</dbReference>
<dbReference type="Pfam" id="PF13376">
    <property type="entry name" value="OmdA"/>
    <property type="match status" value="1"/>
</dbReference>
<sequence>MSALAKKLLVKPGQTWLILNAPESYLSLLEPLPENTNLIFEAEGTPDGIQLFVKNSAELAANLKLISKILKPETVLWIIYPKKNSGIDTDLEMMGSWDELSIYSLRPVTAAAINETWTALRLKPEHLVRKSDSSKAAIKQNDYSAYINPETKQVILPNDAKTELEKNPENLAFFNKLAYSHKKEYVVWILSARQEQTRINRINKMAEMLLANKKNPSDK</sequence>
<gene>
    <name evidence="1" type="ORF">I5M19_16705</name>
</gene>
<reference evidence="1" key="1">
    <citation type="submission" date="2020-12" db="EMBL/GenBank/DDBJ databases">
        <title>Bacterial novel species Mucilaginibacter sp. SD-g isolated from soil.</title>
        <authorList>
            <person name="Jung H.-Y."/>
        </authorList>
    </citation>
    <scope>NUCLEOTIDE SEQUENCE</scope>
    <source>
        <strain evidence="1">SD-g</strain>
    </source>
</reference>
<comment type="caution">
    <text evidence="1">The sequence shown here is derived from an EMBL/GenBank/DDBJ whole genome shotgun (WGS) entry which is preliminary data.</text>
</comment>
<dbReference type="RefSeq" id="WP_200067497.1">
    <property type="nucleotide sequence ID" value="NZ_JAEHFW010000003.1"/>
</dbReference>
<accession>A0A934PXR9</accession>
<protein>
    <submittedName>
        <fullName evidence="1">YdeI/OmpD-associated family protein</fullName>
    </submittedName>
</protein>
<dbReference type="AlphaFoldDB" id="A0A934PXR9"/>